<dbReference type="InterPro" id="IPR058245">
    <property type="entry name" value="NreC/VraR/RcsB-like_REC"/>
</dbReference>
<dbReference type="GO" id="GO:0000160">
    <property type="term" value="P:phosphorelay signal transduction system"/>
    <property type="evidence" value="ECO:0007669"/>
    <property type="project" value="InterPro"/>
</dbReference>
<dbReference type="RefSeq" id="WP_108905147.1">
    <property type="nucleotide sequence ID" value="NZ_CP029188.1"/>
</dbReference>
<proteinExistence type="predicted"/>
<feature type="modified residue" description="4-aspartylphosphate" evidence="5">
    <location>
        <position position="60"/>
    </location>
</feature>
<dbReference type="Gene3D" id="3.40.50.2300">
    <property type="match status" value="1"/>
</dbReference>
<evidence type="ECO:0000256" key="3">
    <source>
        <dbReference type="ARBA" id="ARBA00023125"/>
    </source>
</evidence>
<evidence type="ECO:0000313" key="9">
    <source>
        <dbReference type="Proteomes" id="UP000244900"/>
    </source>
</evidence>
<dbReference type="PROSITE" id="PS50043">
    <property type="entry name" value="HTH_LUXR_2"/>
    <property type="match status" value="1"/>
</dbReference>
<dbReference type="InterPro" id="IPR039420">
    <property type="entry name" value="WalR-like"/>
</dbReference>
<dbReference type="SMART" id="SM00448">
    <property type="entry name" value="REC"/>
    <property type="match status" value="1"/>
</dbReference>
<dbReference type="KEGG" id="stir:DDW44_00310"/>
<dbReference type="SMART" id="SM00421">
    <property type="entry name" value="HTH_LUXR"/>
    <property type="match status" value="1"/>
</dbReference>
<organism evidence="8 9">
    <name type="scientific">Streptomyces tirandamycinicus</name>
    <dbReference type="NCBI Taxonomy" id="2174846"/>
    <lineage>
        <taxon>Bacteria</taxon>
        <taxon>Bacillati</taxon>
        <taxon>Actinomycetota</taxon>
        <taxon>Actinomycetes</taxon>
        <taxon>Kitasatosporales</taxon>
        <taxon>Streptomycetaceae</taxon>
        <taxon>Streptomyces</taxon>
    </lineage>
</organism>
<evidence type="ECO:0000256" key="2">
    <source>
        <dbReference type="ARBA" id="ARBA00023015"/>
    </source>
</evidence>
<dbReference type="CDD" id="cd17535">
    <property type="entry name" value="REC_NarL-like"/>
    <property type="match status" value="1"/>
</dbReference>
<evidence type="ECO:0000256" key="4">
    <source>
        <dbReference type="ARBA" id="ARBA00023163"/>
    </source>
</evidence>
<sequence length="215" mass="23206">MRDSESRVRVVVADDHPVFRDGMVRALNSTGYTEVVAAVGDGWAALEAIREHSPDVALLDYRMPSIDGLGVAHAVQRDDLPTRMLILSAFTESSAVYEALREGASGYISKDASRDEIVSAVLSCAKGECVLPPDLVPGLASEVRQRAQSDAPVLSEREGQVLRMIAEGQSVPTMAKNLFLAPTTVKTHVQRLYEKLGVSDRGAAVAEAMRRGMLE</sequence>
<dbReference type="InterPro" id="IPR011006">
    <property type="entry name" value="CheY-like_superfamily"/>
</dbReference>
<dbReference type="InterPro" id="IPR000792">
    <property type="entry name" value="Tscrpt_reg_LuxR_C"/>
</dbReference>
<feature type="domain" description="Response regulatory" evidence="7">
    <location>
        <begin position="9"/>
        <end position="125"/>
    </location>
</feature>
<protein>
    <submittedName>
        <fullName evidence="8">DNA-binding response regulator</fullName>
    </submittedName>
</protein>
<dbReference type="Proteomes" id="UP000244900">
    <property type="component" value="Chromosome"/>
</dbReference>
<reference evidence="8 9" key="1">
    <citation type="submission" date="2018-05" db="EMBL/GenBank/DDBJ databases">
        <title>Complete genome sequence of sponge-derived Streptomyces sp. HNM0039.</title>
        <authorList>
            <person name="Huang X."/>
            <person name="Zhou S."/>
        </authorList>
    </citation>
    <scope>NUCLEOTIDE SEQUENCE [LARGE SCALE GENOMIC DNA]</scope>
    <source>
        <strain evidence="8 9">HNM0039</strain>
    </source>
</reference>
<evidence type="ECO:0000259" key="7">
    <source>
        <dbReference type="PROSITE" id="PS50110"/>
    </source>
</evidence>
<dbReference type="Pfam" id="PF00196">
    <property type="entry name" value="GerE"/>
    <property type="match status" value="1"/>
</dbReference>
<keyword evidence="2" id="KW-0805">Transcription regulation</keyword>
<dbReference type="OrthoDB" id="9808843at2"/>
<evidence type="ECO:0000259" key="6">
    <source>
        <dbReference type="PROSITE" id="PS50043"/>
    </source>
</evidence>
<accession>A0A2S1SM05</accession>
<dbReference type="SUPFAM" id="SSF46894">
    <property type="entry name" value="C-terminal effector domain of the bipartite response regulators"/>
    <property type="match status" value="1"/>
</dbReference>
<dbReference type="GO" id="GO:0003677">
    <property type="term" value="F:DNA binding"/>
    <property type="evidence" value="ECO:0007669"/>
    <property type="project" value="UniProtKB-KW"/>
</dbReference>
<dbReference type="PROSITE" id="PS50110">
    <property type="entry name" value="RESPONSE_REGULATORY"/>
    <property type="match status" value="1"/>
</dbReference>
<gene>
    <name evidence="8" type="ORF">DDW44_00310</name>
</gene>
<keyword evidence="9" id="KW-1185">Reference proteome</keyword>
<dbReference type="PANTHER" id="PTHR43214">
    <property type="entry name" value="TWO-COMPONENT RESPONSE REGULATOR"/>
    <property type="match status" value="1"/>
</dbReference>
<evidence type="ECO:0000256" key="5">
    <source>
        <dbReference type="PROSITE-ProRule" id="PRU00169"/>
    </source>
</evidence>
<dbReference type="SUPFAM" id="SSF52172">
    <property type="entry name" value="CheY-like"/>
    <property type="match status" value="1"/>
</dbReference>
<dbReference type="Pfam" id="PF00072">
    <property type="entry name" value="Response_reg"/>
    <property type="match status" value="1"/>
</dbReference>
<dbReference type="InterPro" id="IPR016032">
    <property type="entry name" value="Sig_transdc_resp-reg_C-effctor"/>
</dbReference>
<feature type="domain" description="HTH luxR-type" evidence="6">
    <location>
        <begin position="147"/>
        <end position="212"/>
    </location>
</feature>
<dbReference type="CDD" id="cd06170">
    <property type="entry name" value="LuxR_C_like"/>
    <property type="match status" value="1"/>
</dbReference>
<dbReference type="AlphaFoldDB" id="A0A2S1SM05"/>
<keyword evidence="4" id="KW-0804">Transcription</keyword>
<dbReference type="EMBL" id="CP029188">
    <property type="protein sequence ID" value="AWI27386.1"/>
    <property type="molecule type" value="Genomic_DNA"/>
</dbReference>
<dbReference type="GO" id="GO:0006355">
    <property type="term" value="P:regulation of DNA-templated transcription"/>
    <property type="evidence" value="ECO:0007669"/>
    <property type="project" value="InterPro"/>
</dbReference>
<keyword evidence="3 8" id="KW-0238">DNA-binding</keyword>
<evidence type="ECO:0000313" key="8">
    <source>
        <dbReference type="EMBL" id="AWI27386.1"/>
    </source>
</evidence>
<dbReference type="PANTHER" id="PTHR43214:SF24">
    <property type="entry name" value="TRANSCRIPTIONAL REGULATORY PROTEIN NARL-RELATED"/>
    <property type="match status" value="1"/>
</dbReference>
<name>A0A2S1SM05_9ACTN</name>
<dbReference type="InterPro" id="IPR001789">
    <property type="entry name" value="Sig_transdc_resp-reg_receiver"/>
</dbReference>
<dbReference type="PRINTS" id="PR00038">
    <property type="entry name" value="HTHLUXR"/>
</dbReference>
<keyword evidence="1 5" id="KW-0597">Phosphoprotein</keyword>
<evidence type="ECO:0000256" key="1">
    <source>
        <dbReference type="ARBA" id="ARBA00022553"/>
    </source>
</evidence>